<evidence type="ECO:0000256" key="2">
    <source>
        <dbReference type="SAM" id="MobiDB-lite"/>
    </source>
</evidence>
<keyword evidence="1" id="KW-0862">Zinc</keyword>
<comment type="caution">
    <text evidence="4">The sequence shown here is derived from an EMBL/GenBank/DDBJ whole genome shotgun (WGS) entry which is preliminary data.</text>
</comment>
<evidence type="ECO:0000256" key="1">
    <source>
        <dbReference type="PROSITE-ProRule" id="PRU00042"/>
    </source>
</evidence>
<sequence length="270" mass="30083">MFEVHVCKAALREINQLVFKPISRRVYSKKMDEYRRQADIEDLGDAMDFIDGTIKAQVEHANEDWEVRDGAWHALHSYPGGPDQDPHQDFPAFETAKALLKRQLVQESVIVALMNGTKIIVYPGCTGGRASMQKRKKANSTEAVVFDTFRRPKCLEAIDSRGDLTAHKRDEGDYSCGDCGRAFSNRNTRNKHRSRKHLQAVVSDADQVEESDSSNGSRMEVDTGEGDGEESGGGPSGDEEESSEEESSAGRATRRRVARRAPRKRALANV</sequence>
<dbReference type="AlphaFoldDB" id="A0A6A3KK97"/>
<feature type="compositionally biased region" description="Basic residues" evidence="2">
    <location>
        <begin position="188"/>
        <end position="198"/>
    </location>
</feature>
<dbReference type="InterPro" id="IPR013087">
    <property type="entry name" value="Znf_C2H2_type"/>
</dbReference>
<gene>
    <name evidence="4" type="ORF">PF011_g10956</name>
</gene>
<keyword evidence="1" id="KW-0479">Metal-binding</keyword>
<proteinExistence type="predicted"/>
<dbReference type="GO" id="GO:0008270">
    <property type="term" value="F:zinc ion binding"/>
    <property type="evidence" value="ECO:0007669"/>
    <property type="project" value="UniProtKB-KW"/>
</dbReference>
<name>A0A6A3KK97_9STRA</name>
<reference evidence="4 5" key="1">
    <citation type="submission" date="2018-09" db="EMBL/GenBank/DDBJ databases">
        <title>Genomic investigation of the strawberry pathogen Phytophthora fragariae indicates pathogenicity is determined by transcriptional variation in three key races.</title>
        <authorList>
            <person name="Adams T.M."/>
            <person name="Armitage A.D."/>
            <person name="Sobczyk M.K."/>
            <person name="Bates H.J."/>
            <person name="Dunwell J.M."/>
            <person name="Nellist C.F."/>
            <person name="Harrison R.J."/>
        </authorList>
    </citation>
    <scope>NUCLEOTIDE SEQUENCE [LARGE SCALE GENOMIC DNA]</scope>
    <source>
        <strain evidence="4 5">SCRP245</strain>
    </source>
</reference>
<feature type="region of interest" description="Disordered" evidence="2">
    <location>
        <begin position="184"/>
        <end position="270"/>
    </location>
</feature>
<dbReference type="EMBL" id="QXFW01000593">
    <property type="protein sequence ID" value="KAE9007826.1"/>
    <property type="molecule type" value="Genomic_DNA"/>
</dbReference>
<feature type="compositionally biased region" description="Basic residues" evidence="2">
    <location>
        <begin position="252"/>
        <end position="270"/>
    </location>
</feature>
<dbReference type="Gene3D" id="3.30.160.60">
    <property type="entry name" value="Classic Zinc Finger"/>
    <property type="match status" value="1"/>
</dbReference>
<accession>A0A6A3KK97</accession>
<evidence type="ECO:0000313" key="4">
    <source>
        <dbReference type="EMBL" id="KAE9007826.1"/>
    </source>
</evidence>
<dbReference type="Proteomes" id="UP000460718">
    <property type="component" value="Unassembled WGS sequence"/>
</dbReference>
<protein>
    <recommendedName>
        <fullName evidence="3">C2H2-type domain-containing protein</fullName>
    </recommendedName>
</protein>
<feature type="compositionally biased region" description="Acidic residues" evidence="2">
    <location>
        <begin position="237"/>
        <end position="247"/>
    </location>
</feature>
<feature type="domain" description="C2H2-type" evidence="3">
    <location>
        <begin position="174"/>
        <end position="197"/>
    </location>
</feature>
<keyword evidence="1" id="KW-0863">Zinc-finger</keyword>
<dbReference type="PROSITE" id="PS50157">
    <property type="entry name" value="ZINC_FINGER_C2H2_2"/>
    <property type="match status" value="1"/>
</dbReference>
<evidence type="ECO:0000259" key="3">
    <source>
        <dbReference type="PROSITE" id="PS50157"/>
    </source>
</evidence>
<dbReference type="PROSITE" id="PS00028">
    <property type="entry name" value="ZINC_FINGER_C2H2_1"/>
    <property type="match status" value="1"/>
</dbReference>
<evidence type="ECO:0000313" key="5">
    <source>
        <dbReference type="Proteomes" id="UP000460718"/>
    </source>
</evidence>
<organism evidence="4 5">
    <name type="scientific">Phytophthora fragariae</name>
    <dbReference type="NCBI Taxonomy" id="53985"/>
    <lineage>
        <taxon>Eukaryota</taxon>
        <taxon>Sar</taxon>
        <taxon>Stramenopiles</taxon>
        <taxon>Oomycota</taxon>
        <taxon>Peronosporomycetes</taxon>
        <taxon>Peronosporales</taxon>
        <taxon>Peronosporaceae</taxon>
        <taxon>Phytophthora</taxon>
    </lineage>
</organism>